<accession>A0A176TJN0</accession>
<feature type="domain" description="N-acetyltransferase" evidence="2">
    <location>
        <begin position="2"/>
        <end position="90"/>
    </location>
</feature>
<dbReference type="InterPro" id="IPR031165">
    <property type="entry name" value="GNAT_YJDJ"/>
</dbReference>
<dbReference type="CDD" id="cd04301">
    <property type="entry name" value="NAT_SF"/>
    <property type="match status" value="1"/>
</dbReference>
<evidence type="ECO:0000313" key="4">
    <source>
        <dbReference type="EMBL" id="OAD64165.1"/>
    </source>
</evidence>
<dbReference type="Gene3D" id="3.40.630.30">
    <property type="match status" value="1"/>
</dbReference>
<dbReference type="RefSeq" id="WP_057784530.1">
    <property type="nucleotide sequence ID" value="NZ_BJWE01000025.1"/>
</dbReference>
<evidence type="ECO:0000259" key="1">
    <source>
        <dbReference type="PROSITE" id="PS51186"/>
    </source>
</evidence>
<evidence type="ECO:0000313" key="5">
    <source>
        <dbReference type="Proteomes" id="UP000077280"/>
    </source>
</evidence>
<organism evidence="3 6">
    <name type="scientific">Pediococcus parvulus</name>
    <dbReference type="NCBI Taxonomy" id="54062"/>
    <lineage>
        <taxon>Bacteria</taxon>
        <taxon>Bacillati</taxon>
        <taxon>Bacillota</taxon>
        <taxon>Bacilli</taxon>
        <taxon>Lactobacillales</taxon>
        <taxon>Lactobacillaceae</taxon>
        <taxon>Pediococcus</taxon>
    </lineage>
</organism>
<name>A0A176TJN0_9LACO</name>
<dbReference type="GeneID" id="93382551"/>
<dbReference type="GO" id="GO:0016747">
    <property type="term" value="F:acyltransferase activity, transferring groups other than amino-acyl groups"/>
    <property type="evidence" value="ECO:0007669"/>
    <property type="project" value="InterPro"/>
</dbReference>
<proteinExistence type="predicted"/>
<evidence type="ECO:0000313" key="6">
    <source>
        <dbReference type="Proteomes" id="UP001275867"/>
    </source>
</evidence>
<dbReference type="EMBL" id="WERX01000016">
    <property type="protein sequence ID" value="MDV7694430.1"/>
    <property type="molecule type" value="Genomic_DNA"/>
</dbReference>
<sequence length="108" mass="12519">MKFTNDGQKISFNYQDKIGGCVTYFPIRDDQTLVIEQVFVNPALRGQGMAQQLMIEMLNFAKQQNKKIYPLCPYARAYLKKHLEYQALIENHSEAEVQKEKEKSNGSK</sequence>
<gene>
    <name evidence="4" type="ORF">A7K95_06105</name>
    <name evidence="3" type="ORF">GA842_05990</name>
</gene>
<dbReference type="PANTHER" id="PTHR31435:SF9">
    <property type="entry name" value="PROTEIN NATD1"/>
    <property type="match status" value="1"/>
</dbReference>
<keyword evidence="5" id="KW-1185">Reference proteome</keyword>
<feature type="domain" description="N-acetyltransferase" evidence="1">
    <location>
        <begin position="1"/>
        <end position="108"/>
    </location>
</feature>
<dbReference type="PROSITE" id="PS51186">
    <property type="entry name" value="GNAT"/>
    <property type="match status" value="1"/>
</dbReference>
<dbReference type="Pfam" id="PF14542">
    <property type="entry name" value="Acetyltransf_CG"/>
    <property type="match status" value="1"/>
</dbReference>
<reference evidence="3" key="2">
    <citation type="submission" date="2019-10" db="EMBL/GenBank/DDBJ databases">
        <title>Malate fermentation in French cider.</title>
        <authorList>
            <person name="Cousin F.J."/>
            <person name="Medina Fernandez S."/>
            <person name="Misery B."/>
            <person name="Laplace J.-M."/>
            <person name="Cretenet M."/>
        </authorList>
    </citation>
    <scope>NUCLEOTIDE SEQUENCE</scope>
    <source>
        <strain evidence="3">UCMA15901</strain>
    </source>
</reference>
<comment type="caution">
    <text evidence="3">The sequence shown here is derived from an EMBL/GenBank/DDBJ whole genome shotgun (WGS) entry which is preliminary data.</text>
</comment>
<protein>
    <submittedName>
        <fullName evidence="3">GNAT family N-acetyltransferase</fullName>
    </submittedName>
</protein>
<evidence type="ECO:0000313" key="3">
    <source>
        <dbReference type="EMBL" id="MDV7694430.1"/>
    </source>
</evidence>
<dbReference type="EMBL" id="LXND01000042">
    <property type="protein sequence ID" value="OAD64165.1"/>
    <property type="molecule type" value="Genomic_DNA"/>
</dbReference>
<dbReference type="OrthoDB" id="9793389at2"/>
<reference evidence="4 5" key="1">
    <citation type="submission" date="2016-05" db="EMBL/GenBank/DDBJ databases">
        <title>Draft genome sequence of Pediococcus parvulus 2.6, a probiotic beta-glucan producer strain.</title>
        <authorList>
            <person name="Mohedano M.L."/>
            <person name="Perez-Ramos A."/>
            <person name="Duenas M.T."/>
            <person name="Lamontanara A."/>
            <person name="Orru L."/>
            <person name="Spano G."/>
            <person name="Capozzi V."/>
            <person name="Lopez P."/>
        </authorList>
    </citation>
    <scope>NUCLEOTIDE SEQUENCE [LARGE SCALE GENOMIC DNA]</scope>
    <source>
        <strain evidence="4 5">2.6</strain>
    </source>
</reference>
<dbReference type="InterPro" id="IPR000182">
    <property type="entry name" value="GNAT_dom"/>
</dbReference>
<dbReference type="Proteomes" id="UP001275867">
    <property type="component" value="Unassembled WGS sequence"/>
</dbReference>
<dbReference type="PROSITE" id="PS51729">
    <property type="entry name" value="GNAT_YJDJ"/>
    <property type="match status" value="1"/>
</dbReference>
<dbReference type="AlphaFoldDB" id="A0A176TJN0"/>
<dbReference type="SUPFAM" id="SSF55729">
    <property type="entry name" value="Acyl-CoA N-acyltransferases (Nat)"/>
    <property type="match status" value="1"/>
</dbReference>
<dbReference type="InterPro" id="IPR016181">
    <property type="entry name" value="Acyl_CoA_acyltransferase"/>
</dbReference>
<dbReference type="InterPro" id="IPR045057">
    <property type="entry name" value="Gcn5-rel_NAT"/>
</dbReference>
<dbReference type="PANTHER" id="PTHR31435">
    <property type="entry name" value="PROTEIN NATD1"/>
    <property type="match status" value="1"/>
</dbReference>
<evidence type="ECO:0000259" key="2">
    <source>
        <dbReference type="PROSITE" id="PS51729"/>
    </source>
</evidence>
<dbReference type="Proteomes" id="UP000077280">
    <property type="component" value="Unassembled WGS sequence"/>
</dbReference>